<dbReference type="EMBL" id="CAJFDH010000004">
    <property type="protein sequence ID" value="CAD5220162.1"/>
    <property type="molecule type" value="Genomic_DNA"/>
</dbReference>
<keyword evidence="6" id="KW-1185">Reference proteome</keyword>
<evidence type="ECO:0000256" key="2">
    <source>
        <dbReference type="ARBA" id="ARBA00022942"/>
    </source>
</evidence>
<evidence type="ECO:0000256" key="1">
    <source>
        <dbReference type="ARBA" id="ARBA00007454"/>
    </source>
</evidence>
<dbReference type="InterPro" id="IPR050871">
    <property type="entry name" value="26S_Proteasome/COP9_Components"/>
</dbReference>
<dbReference type="OrthoDB" id="1418352at2759"/>
<comment type="similarity">
    <text evidence="1">Belongs to the proteasome subunit S9 family.</text>
</comment>
<evidence type="ECO:0000313" key="5">
    <source>
        <dbReference type="EMBL" id="CAD5220162.1"/>
    </source>
</evidence>
<feature type="compositionally biased region" description="Basic residues" evidence="3">
    <location>
        <begin position="441"/>
        <end position="451"/>
    </location>
</feature>
<dbReference type="Proteomes" id="UP000783686">
    <property type="component" value="Unassembled WGS sequence"/>
</dbReference>
<comment type="caution">
    <text evidence="5">The sequence shown here is derived from an EMBL/GenBank/DDBJ whole genome shotgun (WGS) entry which is preliminary data.</text>
</comment>
<sequence>MADLTQVAPTPSPAAQRVEEQLNVEELKKLFAIPIKADDEDQVKVREDAILAVAKKLSDEKNTDELKHLIQSTRPFLCLLGKAKAGKLVRTLIDFTLGIDEDASVKIQVEVCKECIEWARSQKRVFLRQTLEARLIRLYNDIGKFTEAQALANTLIKELKKIDDKDVLVEVQIEESKGLYCLGNLSKSKTALVGAKTTANAMFMNNKMQAELDLQSGVLHASEDRDFRTAYSYFYEAFENADMAEDKVLSVRGLKYMCLAKIMLNDPDSIDKILSGKQALKYRGTELQAMRELGLAFKSRILKAFLQAFEKYQKELKEDRVIKIHFSALSETMIEKELCRLFEPYSVVELKYISDKIGLPQVRVEKKIAMMLLDKIFYGCLDQSDGVLYVYNTPGKEEGYKNAVDIIHSLSDSVNATYLLAHKLRLMETKIKAPPKAPEPKKKRRRQRRARSASNKSSSSNVSSRST</sequence>
<reference evidence="5" key="1">
    <citation type="submission" date="2020-09" db="EMBL/GenBank/DDBJ databases">
        <authorList>
            <person name="Kikuchi T."/>
        </authorList>
    </citation>
    <scope>NUCLEOTIDE SEQUENCE</scope>
    <source>
        <strain evidence="5">SH1</strain>
    </source>
</reference>
<gene>
    <name evidence="5" type="ORF">BOKJ2_LOCUS8806</name>
</gene>
<dbReference type="GO" id="GO:0000502">
    <property type="term" value="C:proteasome complex"/>
    <property type="evidence" value="ECO:0007669"/>
    <property type="project" value="UniProtKB-KW"/>
</dbReference>
<dbReference type="SUPFAM" id="SSF46785">
    <property type="entry name" value="Winged helix' DNA-binding domain"/>
    <property type="match status" value="1"/>
</dbReference>
<feature type="compositionally biased region" description="Low complexity" evidence="3">
    <location>
        <begin position="452"/>
        <end position="467"/>
    </location>
</feature>
<feature type="domain" description="PCI" evidence="4">
    <location>
        <begin position="227"/>
        <end position="395"/>
    </location>
</feature>
<evidence type="ECO:0000256" key="3">
    <source>
        <dbReference type="SAM" id="MobiDB-lite"/>
    </source>
</evidence>
<dbReference type="SMART" id="SM00088">
    <property type="entry name" value="PINT"/>
    <property type="match status" value="1"/>
</dbReference>
<keyword evidence="2" id="KW-0647">Proteasome</keyword>
<dbReference type="Proteomes" id="UP000614601">
    <property type="component" value="Unassembled WGS sequence"/>
</dbReference>
<dbReference type="InterPro" id="IPR036390">
    <property type="entry name" value="WH_DNA-bd_sf"/>
</dbReference>
<protein>
    <recommendedName>
        <fullName evidence="4">PCI domain-containing protein</fullName>
    </recommendedName>
</protein>
<dbReference type="EMBL" id="CAJFCW020000004">
    <property type="protein sequence ID" value="CAG9113285.1"/>
    <property type="molecule type" value="Genomic_DNA"/>
</dbReference>
<feature type="region of interest" description="Disordered" evidence="3">
    <location>
        <begin position="430"/>
        <end position="467"/>
    </location>
</feature>
<evidence type="ECO:0000259" key="4">
    <source>
        <dbReference type="PROSITE" id="PS50250"/>
    </source>
</evidence>
<dbReference type="PANTHER" id="PTHR10678">
    <property type="entry name" value="26S PROTEASOME NON-ATPASE REGULATORY SUBUNIT 11/COP9 SIGNALOSOME COMPLEX SUBUNIT 2"/>
    <property type="match status" value="1"/>
</dbReference>
<dbReference type="SMART" id="SM00753">
    <property type="entry name" value="PAM"/>
    <property type="match status" value="1"/>
</dbReference>
<dbReference type="InterPro" id="IPR000717">
    <property type="entry name" value="PCI_dom"/>
</dbReference>
<evidence type="ECO:0000313" key="6">
    <source>
        <dbReference type="Proteomes" id="UP000614601"/>
    </source>
</evidence>
<dbReference type="Pfam" id="PF01399">
    <property type="entry name" value="PCI"/>
    <property type="match status" value="1"/>
</dbReference>
<proteinExistence type="inferred from homology"/>
<dbReference type="PROSITE" id="PS50250">
    <property type="entry name" value="PCI"/>
    <property type="match status" value="1"/>
</dbReference>
<dbReference type="Pfam" id="PF18055">
    <property type="entry name" value="RPN6_N"/>
    <property type="match status" value="1"/>
</dbReference>
<name>A0A811KX80_9BILA</name>
<dbReference type="Gene3D" id="1.25.40.570">
    <property type="match status" value="1"/>
</dbReference>
<accession>A0A811KX80</accession>
<dbReference type="AlphaFoldDB" id="A0A811KX80"/>
<dbReference type="InterPro" id="IPR040773">
    <property type="entry name" value="Rpn6_N"/>
</dbReference>
<organism evidence="5 6">
    <name type="scientific">Bursaphelenchus okinawaensis</name>
    <dbReference type="NCBI Taxonomy" id="465554"/>
    <lineage>
        <taxon>Eukaryota</taxon>
        <taxon>Metazoa</taxon>
        <taxon>Ecdysozoa</taxon>
        <taxon>Nematoda</taxon>
        <taxon>Chromadorea</taxon>
        <taxon>Rhabditida</taxon>
        <taxon>Tylenchina</taxon>
        <taxon>Tylenchomorpha</taxon>
        <taxon>Aphelenchoidea</taxon>
        <taxon>Aphelenchoididae</taxon>
        <taxon>Bursaphelenchus</taxon>
    </lineage>
</organism>